<keyword evidence="2" id="KW-1185">Reference proteome</keyword>
<accession>A0AAV4A7Q4</accession>
<comment type="caution">
    <text evidence="1">The sequence shown here is derived from an EMBL/GenBank/DDBJ whole genome shotgun (WGS) entry which is preliminary data.</text>
</comment>
<dbReference type="EMBL" id="BLXT01003737">
    <property type="protein sequence ID" value="GFO04195.1"/>
    <property type="molecule type" value="Genomic_DNA"/>
</dbReference>
<evidence type="ECO:0000313" key="1">
    <source>
        <dbReference type="EMBL" id="GFO04195.1"/>
    </source>
</evidence>
<reference evidence="1 2" key="1">
    <citation type="journal article" date="2021" name="Elife">
        <title>Chloroplast acquisition without the gene transfer in kleptoplastic sea slugs, Plakobranchus ocellatus.</title>
        <authorList>
            <person name="Maeda T."/>
            <person name="Takahashi S."/>
            <person name="Yoshida T."/>
            <person name="Shimamura S."/>
            <person name="Takaki Y."/>
            <person name="Nagai Y."/>
            <person name="Toyoda A."/>
            <person name="Suzuki Y."/>
            <person name="Arimoto A."/>
            <person name="Ishii H."/>
            <person name="Satoh N."/>
            <person name="Nishiyama T."/>
            <person name="Hasebe M."/>
            <person name="Maruyama T."/>
            <person name="Minagawa J."/>
            <person name="Obokata J."/>
            <person name="Shigenobu S."/>
        </authorList>
    </citation>
    <scope>NUCLEOTIDE SEQUENCE [LARGE SCALE GENOMIC DNA]</scope>
</reference>
<proteinExistence type="predicted"/>
<dbReference type="Proteomes" id="UP000735302">
    <property type="component" value="Unassembled WGS sequence"/>
</dbReference>
<sequence>MAAAFLLSYGRGGLRLVRCLLPSSSERSSREYEESKDSGRIQVEGELTKNVIPSSRPVGDSHKPKSQEFWTALFHYFRPDCIRDVGGTVDSESALRSIGSLLPPFRALPPATC</sequence>
<evidence type="ECO:0000313" key="2">
    <source>
        <dbReference type="Proteomes" id="UP000735302"/>
    </source>
</evidence>
<dbReference type="AlphaFoldDB" id="A0AAV4A7Q4"/>
<organism evidence="1 2">
    <name type="scientific">Plakobranchus ocellatus</name>
    <dbReference type="NCBI Taxonomy" id="259542"/>
    <lineage>
        <taxon>Eukaryota</taxon>
        <taxon>Metazoa</taxon>
        <taxon>Spiralia</taxon>
        <taxon>Lophotrochozoa</taxon>
        <taxon>Mollusca</taxon>
        <taxon>Gastropoda</taxon>
        <taxon>Heterobranchia</taxon>
        <taxon>Euthyneura</taxon>
        <taxon>Panpulmonata</taxon>
        <taxon>Sacoglossa</taxon>
        <taxon>Placobranchoidea</taxon>
        <taxon>Plakobranchidae</taxon>
        <taxon>Plakobranchus</taxon>
    </lineage>
</organism>
<protein>
    <submittedName>
        <fullName evidence="1">Uncharacterized protein</fullName>
    </submittedName>
</protein>
<name>A0AAV4A7Q4_9GAST</name>
<gene>
    <name evidence="1" type="ORF">PoB_003070000</name>
</gene>